<feature type="domain" description="Sugar phosphate transporter" evidence="7">
    <location>
        <begin position="136"/>
        <end position="412"/>
    </location>
</feature>
<feature type="region of interest" description="Disordered" evidence="5">
    <location>
        <begin position="44"/>
        <end position="70"/>
    </location>
</feature>
<feature type="non-terminal residue" evidence="8">
    <location>
        <position position="1"/>
    </location>
</feature>
<name>A0AAD7GSL1_MYCRO</name>
<evidence type="ECO:0000259" key="7">
    <source>
        <dbReference type="Pfam" id="PF03151"/>
    </source>
</evidence>
<evidence type="ECO:0000313" key="8">
    <source>
        <dbReference type="EMBL" id="KAJ7704402.1"/>
    </source>
</evidence>
<evidence type="ECO:0000256" key="3">
    <source>
        <dbReference type="ARBA" id="ARBA00022989"/>
    </source>
</evidence>
<keyword evidence="9" id="KW-1185">Reference proteome</keyword>
<evidence type="ECO:0000256" key="4">
    <source>
        <dbReference type="ARBA" id="ARBA00023136"/>
    </source>
</evidence>
<organism evidence="8 9">
    <name type="scientific">Mycena rosella</name>
    <name type="common">Pink bonnet</name>
    <name type="synonym">Agaricus rosellus</name>
    <dbReference type="NCBI Taxonomy" id="1033263"/>
    <lineage>
        <taxon>Eukaryota</taxon>
        <taxon>Fungi</taxon>
        <taxon>Dikarya</taxon>
        <taxon>Basidiomycota</taxon>
        <taxon>Agaricomycotina</taxon>
        <taxon>Agaricomycetes</taxon>
        <taxon>Agaricomycetidae</taxon>
        <taxon>Agaricales</taxon>
        <taxon>Marasmiineae</taxon>
        <taxon>Mycenaceae</taxon>
        <taxon>Mycena</taxon>
    </lineage>
</organism>
<protein>
    <submittedName>
        <fullName evidence="8">Triose-phosphate transporter family-domain-containing protein</fullName>
    </submittedName>
</protein>
<feature type="transmembrane region" description="Helical" evidence="6">
    <location>
        <begin position="278"/>
        <end position="297"/>
    </location>
</feature>
<dbReference type="AlphaFoldDB" id="A0AAD7GSL1"/>
<feature type="compositionally biased region" description="Basic and acidic residues" evidence="5">
    <location>
        <begin position="53"/>
        <end position="62"/>
    </location>
</feature>
<feature type="transmembrane region" description="Helical" evidence="6">
    <location>
        <begin position="161"/>
        <end position="179"/>
    </location>
</feature>
<feature type="transmembrane region" description="Helical" evidence="6">
    <location>
        <begin position="191"/>
        <end position="210"/>
    </location>
</feature>
<comment type="subcellular location">
    <subcellularLocation>
        <location evidence="1">Membrane</location>
        <topology evidence="1">Multi-pass membrane protein</topology>
    </subcellularLocation>
</comment>
<evidence type="ECO:0000256" key="1">
    <source>
        <dbReference type="ARBA" id="ARBA00004141"/>
    </source>
</evidence>
<dbReference type="InterPro" id="IPR050186">
    <property type="entry name" value="TPT_transporter"/>
</dbReference>
<dbReference type="InterPro" id="IPR004853">
    <property type="entry name" value="Sugar_P_trans_dom"/>
</dbReference>
<keyword evidence="2 6" id="KW-0812">Transmembrane</keyword>
<evidence type="ECO:0000313" key="9">
    <source>
        <dbReference type="Proteomes" id="UP001221757"/>
    </source>
</evidence>
<proteinExistence type="predicted"/>
<evidence type="ECO:0000256" key="2">
    <source>
        <dbReference type="ARBA" id="ARBA00022692"/>
    </source>
</evidence>
<sequence>MSFPSRRSTTARKPLLPMSFAGNDSALASNASATLSNPFKITQRINLNTDTSTRPRKEKENEPPQAHNLIAPPTLRSRSFRLAHASLHQRREPPFPAVSPTPTPTELCLPSFTSPAPKLEKPRLPTRLPDSPTFWLSMYFCFNLGLTIYNKCVLLRFPFPYTLSAIHALFGTLGGSLLAKRGCFAPPRLNLRETVVLVAFSVLYAVNIAVSNVSLQLVTVPFHQVVRASTPIFTIFFARLLFGTHSSRAKKISLIPVVAGVGLATFGDKYYFTPTGLLLTLLGTLLAALKTLFTHALQSPPSPTFADPLALLSLLSPLALAHCALLAHLSGELARVRPADLSFLVLVNGALAFGLNVVSFGANRRVGALGMTVAANVKQVLAVVCAVGVFGLRIEGLNALGIALTLGGGAWYACVESSSNVSLQPIHAMYY</sequence>
<keyword evidence="3 6" id="KW-1133">Transmembrane helix</keyword>
<gene>
    <name evidence="8" type="ORF">B0H17DRAFT_1002990</name>
</gene>
<dbReference type="Pfam" id="PF03151">
    <property type="entry name" value="TPT"/>
    <property type="match status" value="1"/>
</dbReference>
<dbReference type="InterPro" id="IPR037185">
    <property type="entry name" value="EmrE-like"/>
</dbReference>
<evidence type="ECO:0000256" key="5">
    <source>
        <dbReference type="SAM" id="MobiDB-lite"/>
    </source>
</evidence>
<evidence type="ECO:0000256" key="6">
    <source>
        <dbReference type="SAM" id="Phobius"/>
    </source>
</evidence>
<dbReference type="EMBL" id="JARKIE010000010">
    <property type="protein sequence ID" value="KAJ7704402.1"/>
    <property type="molecule type" value="Genomic_DNA"/>
</dbReference>
<feature type="transmembrane region" description="Helical" evidence="6">
    <location>
        <begin position="309"/>
        <end position="329"/>
    </location>
</feature>
<comment type="caution">
    <text evidence="8">The sequence shown here is derived from an EMBL/GenBank/DDBJ whole genome shotgun (WGS) entry which is preliminary data.</text>
</comment>
<feature type="transmembrane region" description="Helical" evidence="6">
    <location>
        <begin position="341"/>
        <end position="362"/>
    </location>
</feature>
<dbReference type="SUPFAM" id="SSF103481">
    <property type="entry name" value="Multidrug resistance efflux transporter EmrE"/>
    <property type="match status" value="1"/>
</dbReference>
<keyword evidence="4 6" id="KW-0472">Membrane</keyword>
<dbReference type="Proteomes" id="UP001221757">
    <property type="component" value="Unassembled WGS sequence"/>
</dbReference>
<feature type="transmembrane region" description="Helical" evidence="6">
    <location>
        <begin position="222"/>
        <end position="242"/>
    </location>
</feature>
<reference evidence="8" key="1">
    <citation type="submission" date="2023-03" db="EMBL/GenBank/DDBJ databases">
        <title>Massive genome expansion in bonnet fungi (Mycena s.s.) driven by repeated elements and novel gene families across ecological guilds.</title>
        <authorList>
            <consortium name="Lawrence Berkeley National Laboratory"/>
            <person name="Harder C.B."/>
            <person name="Miyauchi S."/>
            <person name="Viragh M."/>
            <person name="Kuo A."/>
            <person name="Thoen E."/>
            <person name="Andreopoulos B."/>
            <person name="Lu D."/>
            <person name="Skrede I."/>
            <person name="Drula E."/>
            <person name="Henrissat B."/>
            <person name="Morin E."/>
            <person name="Kohler A."/>
            <person name="Barry K."/>
            <person name="LaButti K."/>
            <person name="Morin E."/>
            <person name="Salamov A."/>
            <person name="Lipzen A."/>
            <person name="Mereny Z."/>
            <person name="Hegedus B."/>
            <person name="Baldrian P."/>
            <person name="Stursova M."/>
            <person name="Weitz H."/>
            <person name="Taylor A."/>
            <person name="Grigoriev I.V."/>
            <person name="Nagy L.G."/>
            <person name="Martin F."/>
            <person name="Kauserud H."/>
        </authorList>
    </citation>
    <scope>NUCLEOTIDE SEQUENCE</scope>
    <source>
        <strain evidence="8">CBHHK067</strain>
    </source>
</reference>
<accession>A0AAD7GSL1</accession>
<dbReference type="GO" id="GO:0016020">
    <property type="term" value="C:membrane"/>
    <property type="evidence" value="ECO:0007669"/>
    <property type="project" value="UniProtKB-SubCell"/>
</dbReference>
<dbReference type="PANTHER" id="PTHR11132">
    <property type="entry name" value="SOLUTE CARRIER FAMILY 35"/>
    <property type="match status" value="1"/>
</dbReference>